<dbReference type="SMART" id="SM00220">
    <property type="entry name" value="S_TKc"/>
    <property type="match status" value="1"/>
</dbReference>
<dbReference type="InterPro" id="IPR000719">
    <property type="entry name" value="Prot_kinase_dom"/>
</dbReference>
<evidence type="ECO:0000313" key="6">
    <source>
        <dbReference type="EMBL" id="KAK8846967.1"/>
    </source>
</evidence>
<dbReference type="Gene3D" id="1.10.510.10">
    <property type="entry name" value="Transferase(Phosphotransferase) domain 1"/>
    <property type="match status" value="1"/>
</dbReference>
<dbReference type="Pfam" id="PF07714">
    <property type="entry name" value="PK_Tyr_Ser-Thr"/>
    <property type="match status" value="1"/>
</dbReference>
<dbReference type="InterPro" id="IPR032675">
    <property type="entry name" value="LRR_dom_sf"/>
</dbReference>
<feature type="domain" description="Protein kinase" evidence="5">
    <location>
        <begin position="13"/>
        <end position="290"/>
    </location>
</feature>
<evidence type="ECO:0000313" key="7">
    <source>
        <dbReference type="Proteomes" id="UP001470230"/>
    </source>
</evidence>
<dbReference type="InterPro" id="IPR050167">
    <property type="entry name" value="Ser_Thr_protein_kinase"/>
</dbReference>
<dbReference type="SUPFAM" id="SSF52058">
    <property type="entry name" value="L domain-like"/>
    <property type="match status" value="2"/>
</dbReference>
<dbReference type="InterPro" id="IPR001245">
    <property type="entry name" value="Ser-Thr/Tyr_kinase_cat_dom"/>
</dbReference>
<dbReference type="InterPro" id="IPR017441">
    <property type="entry name" value="Protein_kinase_ATP_BS"/>
</dbReference>
<dbReference type="PROSITE" id="PS00108">
    <property type="entry name" value="PROTEIN_KINASE_ST"/>
    <property type="match status" value="1"/>
</dbReference>
<keyword evidence="1" id="KW-0723">Serine/threonine-protein kinase</keyword>
<keyword evidence="1" id="KW-0418">Kinase</keyword>
<evidence type="ECO:0000256" key="3">
    <source>
        <dbReference type="ARBA" id="ARBA00022840"/>
    </source>
</evidence>
<dbReference type="PRINTS" id="PR00109">
    <property type="entry name" value="TYRKINASE"/>
</dbReference>
<proteinExistence type="predicted"/>
<sequence>MNQDEQIINPENFILLNKIGEGGFGEVYIVIKKEHETKYVAKISKISLTQHNEEFKLSLKREVNLLAQINHPYVVKFIGYSPIDFLHRNRPVIITEYLPNGSLYDLVKREKNNFSLESWTPTKKLINIFGIASIMSYLHKNDIIHRDLKLDNILLDDYLFPKIADFGLSKVLHKHTNSITTQSKRGIKGTIMYTAPELFNKSEKSQYSKASDVYAYAFIVYEILNPTFPYRNQRICEVINDVKNNKRPIIDKIVPKCYRKLIKKCWSHSPKHRPTFESIVNKLKTEKEFITDDINSKEYRDYIELFENCSNDHVDLSNFTKIKIGPDSYSLKYDLSKNGQFFNKLAEDTRKIFERALNERSNGQLFVISDDESLKLFATKSFDSPYFANVLNYFSDVIFELKSGNNILAPILGKLSMLFDKDSSMIKVHLFVSDCSHLSKIIGEKSVPISLKLDDEFESIPNNAFSDCKSVYEVNFGASLRTIGERSFSGCESLDEVVIPSSVIEIGIGAFEGCANLEHFEIKTNEMNEIKEIKEYTFKGCERLIEITLPRSINKIGRYAFEGCKSLNSLDKNILEGNEYIGEQITIIEEGTFKGCSSLSVIIIPTNITDIENDSFKMCTQLKNIIFETPSSLRTIKDQAFRSCTSLVEIKIPGSVKKIGSCALKGCTSLEKVSLPASVESIGSSAFEGCTKLIEVDLKSRIKILEEKTFKGCISLQRIEIPSSVQELCKETFCLCSSLENISLPHKLKRIGTRTFASCISLSELKIPNNVETIGDNAFNLCASLKIYRHGE</sequence>
<reference evidence="6 7" key="1">
    <citation type="submission" date="2024-04" db="EMBL/GenBank/DDBJ databases">
        <title>Tritrichomonas musculus Genome.</title>
        <authorList>
            <person name="Alves-Ferreira E."/>
            <person name="Grigg M."/>
            <person name="Lorenzi H."/>
            <person name="Galac M."/>
        </authorList>
    </citation>
    <scope>NUCLEOTIDE SEQUENCE [LARGE SCALE GENOMIC DNA]</scope>
    <source>
        <strain evidence="6 7">EAF2021</strain>
    </source>
</reference>
<dbReference type="InterPro" id="IPR008271">
    <property type="entry name" value="Ser/Thr_kinase_AS"/>
</dbReference>
<keyword evidence="2 4" id="KW-0547">Nucleotide-binding</keyword>
<dbReference type="Pfam" id="PF13306">
    <property type="entry name" value="LRR_5"/>
    <property type="match status" value="2"/>
</dbReference>
<evidence type="ECO:0000256" key="1">
    <source>
        <dbReference type="ARBA" id="ARBA00022527"/>
    </source>
</evidence>
<evidence type="ECO:0000256" key="2">
    <source>
        <dbReference type="ARBA" id="ARBA00022741"/>
    </source>
</evidence>
<dbReference type="Proteomes" id="UP001470230">
    <property type="component" value="Unassembled WGS sequence"/>
</dbReference>
<keyword evidence="1" id="KW-0808">Transferase</keyword>
<comment type="caution">
    <text evidence="6">The sequence shown here is derived from an EMBL/GenBank/DDBJ whole genome shotgun (WGS) entry which is preliminary data.</text>
</comment>
<dbReference type="PROSITE" id="PS00107">
    <property type="entry name" value="PROTEIN_KINASE_ATP"/>
    <property type="match status" value="1"/>
</dbReference>
<dbReference type="PANTHER" id="PTHR23257">
    <property type="entry name" value="SERINE-THREONINE PROTEIN KINASE"/>
    <property type="match status" value="1"/>
</dbReference>
<dbReference type="InterPro" id="IPR026906">
    <property type="entry name" value="LRR_5"/>
</dbReference>
<evidence type="ECO:0000256" key="4">
    <source>
        <dbReference type="PROSITE-ProRule" id="PRU10141"/>
    </source>
</evidence>
<accession>A0ABR2HGK6</accession>
<keyword evidence="3 4" id="KW-0067">ATP-binding</keyword>
<dbReference type="EMBL" id="JAPFFF010000028">
    <property type="protein sequence ID" value="KAK8846967.1"/>
    <property type="molecule type" value="Genomic_DNA"/>
</dbReference>
<keyword evidence="7" id="KW-1185">Reference proteome</keyword>
<dbReference type="SUPFAM" id="SSF56112">
    <property type="entry name" value="Protein kinase-like (PK-like)"/>
    <property type="match status" value="1"/>
</dbReference>
<gene>
    <name evidence="6" type="ORF">M9Y10_019541</name>
</gene>
<feature type="binding site" evidence="4">
    <location>
        <position position="42"/>
    </location>
    <ligand>
        <name>ATP</name>
        <dbReference type="ChEBI" id="CHEBI:30616"/>
    </ligand>
</feature>
<dbReference type="Gene3D" id="3.80.10.10">
    <property type="entry name" value="Ribonuclease Inhibitor"/>
    <property type="match status" value="3"/>
</dbReference>
<organism evidence="6 7">
    <name type="scientific">Tritrichomonas musculus</name>
    <dbReference type="NCBI Taxonomy" id="1915356"/>
    <lineage>
        <taxon>Eukaryota</taxon>
        <taxon>Metamonada</taxon>
        <taxon>Parabasalia</taxon>
        <taxon>Tritrichomonadida</taxon>
        <taxon>Tritrichomonadidae</taxon>
        <taxon>Tritrichomonas</taxon>
    </lineage>
</organism>
<name>A0ABR2HGK6_9EUKA</name>
<dbReference type="PROSITE" id="PS50011">
    <property type="entry name" value="PROTEIN_KINASE_DOM"/>
    <property type="match status" value="1"/>
</dbReference>
<dbReference type="InterPro" id="IPR011009">
    <property type="entry name" value="Kinase-like_dom_sf"/>
</dbReference>
<protein>
    <recommendedName>
        <fullName evidence="5">Protein kinase domain-containing protein</fullName>
    </recommendedName>
</protein>
<evidence type="ECO:0000259" key="5">
    <source>
        <dbReference type="PROSITE" id="PS50011"/>
    </source>
</evidence>
<dbReference type="PANTHER" id="PTHR23257:SF958">
    <property type="entry name" value="SERINE_THREONINE-PROTEIN KINASE WNK4"/>
    <property type="match status" value="1"/>
</dbReference>